<evidence type="ECO:0000259" key="1">
    <source>
        <dbReference type="Pfam" id="PF10592"/>
    </source>
</evidence>
<feature type="domain" description="Abortive phage infection protein C-terminal" evidence="1">
    <location>
        <begin position="267"/>
        <end position="534"/>
    </location>
</feature>
<accession>A0A1B1U722</accession>
<name>A0A1B1U722_9HELI</name>
<sequence>MVNYQDFRTIGFSVEKTIQDYGEKYGFKEKSLGFSWMILDTIFHLQEDEIDEALVDTSYLKKRSRDSKDDCGIDALIINEEEKSVKLLNFKYCEEIKNADNHFPSGELTKTLNFLYNLLNRSTETLEINQSLKDKCEEIFSFQDQGVRFKFELYFVRNGFQGFQEAQEKNFRENLKNMGIYDDVAIKLLLVKDIVHEIINDRSEINARVKSISKNFFEKSEGGNRALVFEIYAKDAIRIVSDDEVLRENVGAEVIDIRNAKIDERAFDDNVRIYLRQATSINKEIKNTAIDVDESANFFFYNNGLTITCDSIDYQGQKDVLITLKNIQVVNGGQTIHALKEAWKESENVENISLLCRIYQTNKADLKAKIARFTNSQNPVKSRDIRSLDDIQIKLEKQFEAEGYFYERKKNQYKEKVKDKRLDSEKIGQILYAYLGEPAKAKNKKSLIFGSEYEKIFNDHTDAKDILKKYKLYLLVEKKKLELEKELPFLKYATYYILYCYALLEKQEKNYVDREEEFYQQICERLKTIVEEQNLPLSLLFKGEILKKYLSTFGF</sequence>
<organism evidence="2 3">
    <name type="scientific">Helicobacter enhydrae</name>
    <dbReference type="NCBI Taxonomy" id="222136"/>
    <lineage>
        <taxon>Bacteria</taxon>
        <taxon>Pseudomonadati</taxon>
        <taxon>Campylobacterota</taxon>
        <taxon>Epsilonproteobacteria</taxon>
        <taxon>Campylobacterales</taxon>
        <taxon>Helicobacteraceae</taxon>
        <taxon>Helicobacter</taxon>
    </lineage>
</organism>
<reference evidence="3" key="1">
    <citation type="submission" date="2016-07" db="EMBL/GenBank/DDBJ databases">
        <authorList>
            <person name="Florea S."/>
            <person name="Webb J.S."/>
            <person name="Jaromczyk J."/>
            <person name="Schardl C.L."/>
        </authorList>
    </citation>
    <scope>NUCLEOTIDE SEQUENCE [LARGE SCALE GENOMIC DNA]</scope>
    <source>
        <strain evidence="3">MIT 01-6242</strain>
    </source>
</reference>
<dbReference type="InterPro" id="IPR018891">
    <property type="entry name" value="AIPR_C"/>
</dbReference>
<dbReference type="AlphaFoldDB" id="A0A1B1U722"/>
<keyword evidence="3" id="KW-1185">Reference proteome</keyword>
<proteinExistence type="predicted"/>
<evidence type="ECO:0000313" key="2">
    <source>
        <dbReference type="EMBL" id="ANV98583.1"/>
    </source>
</evidence>
<dbReference type="Pfam" id="PF10592">
    <property type="entry name" value="AIPR"/>
    <property type="match status" value="1"/>
</dbReference>
<dbReference type="KEGG" id="het:BBW65_07145"/>
<dbReference type="STRING" id="222136.BBW65_07145"/>
<dbReference type="EMBL" id="CP016503">
    <property type="protein sequence ID" value="ANV98583.1"/>
    <property type="molecule type" value="Genomic_DNA"/>
</dbReference>
<dbReference type="RefSeq" id="WP_066341465.1">
    <property type="nucleotide sequence ID" value="NZ_CP016503.1"/>
</dbReference>
<dbReference type="OrthoDB" id="9806213at2"/>
<evidence type="ECO:0000313" key="3">
    <source>
        <dbReference type="Proteomes" id="UP000092884"/>
    </source>
</evidence>
<protein>
    <recommendedName>
        <fullName evidence="1">Abortive phage infection protein C-terminal domain-containing protein</fullName>
    </recommendedName>
</protein>
<gene>
    <name evidence="2" type="ORF">BBW65_07145</name>
</gene>
<dbReference type="Proteomes" id="UP000092884">
    <property type="component" value="Chromosome"/>
</dbReference>